<evidence type="ECO:0000256" key="1">
    <source>
        <dbReference type="ARBA" id="ARBA00022722"/>
    </source>
</evidence>
<keyword evidence="1" id="KW-0540">Nuclease</keyword>
<reference evidence="13" key="1">
    <citation type="submission" date="2020-10" db="EMBL/GenBank/DDBJ databases">
        <authorList>
            <person name="Gilroy R."/>
        </authorList>
    </citation>
    <scope>NUCLEOTIDE SEQUENCE</scope>
    <source>
        <strain evidence="13">18911</strain>
    </source>
</reference>
<keyword evidence="5" id="KW-0347">Helicase</keyword>
<keyword evidence="3" id="KW-0227">DNA damage</keyword>
<feature type="non-terminal residue" evidence="13">
    <location>
        <position position="968"/>
    </location>
</feature>
<gene>
    <name evidence="13" type="ORF">IAB05_04865</name>
</gene>
<sequence length="968" mass="107512">MLNVIFSDTSKGAAKAVFERLKRTPGRKIVLVPDSYTLGVEKTVMEETGLKATFDIEVTGFSRLASKETGAEVLSKEGGVLIMKRAINACAGELKHYAKVVGVQGFAGEMFAVVTSMRLNGVTPEMLQAAESDLDDCATLRKNRDIAIVYAKYLEELKKEGLDGTSRAERFAEEIPSNPRLRGVNVFALGFDSLSAIQIKILTELSLTGNVTAALLNGFGLPNAELYPDDSIRRLLNYARDRGVDVAKPVWARERLAEPFKTLHENMFSGTETTVRNNGEVVLFGEADIFEQFNAVAREIVRLVRREGLRYKDIAIINAEPEHNKELDEVFARYSIPRYIDLRYPLKDTLPAKYIVAITDAVRFNFRRDKVFRLLKSPLFEWDEDQKFRFENYILKANKDFDAFLQPLDGEGEEFEELRKALVAVAEPFRTKKVAARYAEAVAEMLTDEKFSRLLSAAVEGIEDNLVEANTRAGGKIAELMAEYVRLCGEHEEGIEQFRSAFDAMVAAEELALIPRSLDSVFVGELRSGYIYGTRALFIIGATQGALPAKHNFRSVISAADAVRLEGVGIKLYPTPYDSMREEQFAVTELFSKTDRIYFGYPMSSDSGILKPSSVITELSERTSTPIIKLSDRFSAEKLTDAESVEDFISSPQNAVFGYLMYREKLSKGVRTAIEKALDSVGLQPKVSSDSSPERVPMRESLGQGKDPISSVSQIECYYACPYRYYLRYGIALKEREEGKLRPPDIGILSHRAMELYFGRFKNRVHTADPEELRAARESIARSVPEEAGKNAGNISKATLNSLKKSLIHSMKKLTDSVLSGDFEPVAVEMKFGFDDGKPLRLTGEDSDVYLRGKIDRVDADGASVAVLDYKTGSESWDISGIYYGKKLQSAIYLKVAAERTGLRPVGAFYVPLRSSYTKAGKSYKYDGIISDDIDVLTAFDSKLAAVTSGRMTSDIVPGGVKITSGEV</sequence>
<keyword evidence="7" id="KW-0067">ATP-binding</keyword>
<dbReference type="Pfam" id="PF12705">
    <property type="entry name" value="PDDEXK_1"/>
    <property type="match status" value="1"/>
</dbReference>
<dbReference type="InterPro" id="IPR011335">
    <property type="entry name" value="Restrct_endonuc-II-like"/>
</dbReference>
<feature type="region of interest" description="Disordered" evidence="10">
    <location>
        <begin position="684"/>
        <end position="707"/>
    </location>
</feature>
<keyword evidence="2" id="KW-0547">Nucleotide-binding</keyword>
<proteinExistence type="predicted"/>
<dbReference type="GO" id="GO:0006281">
    <property type="term" value="P:DNA repair"/>
    <property type="evidence" value="ECO:0007669"/>
    <property type="project" value="UniProtKB-KW"/>
</dbReference>
<name>A0A9D1MI53_9FIRM</name>
<evidence type="ECO:0000256" key="7">
    <source>
        <dbReference type="ARBA" id="ARBA00022840"/>
    </source>
</evidence>
<evidence type="ECO:0000256" key="2">
    <source>
        <dbReference type="ARBA" id="ARBA00022741"/>
    </source>
</evidence>
<evidence type="ECO:0000313" key="14">
    <source>
        <dbReference type="Proteomes" id="UP000824094"/>
    </source>
</evidence>
<evidence type="ECO:0000256" key="6">
    <source>
        <dbReference type="ARBA" id="ARBA00022839"/>
    </source>
</evidence>
<comment type="caution">
    <text evidence="13">The sequence shown here is derived from an EMBL/GenBank/DDBJ whole genome shotgun (WGS) entry which is preliminary data.</text>
</comment>
<dbReference type="Pfam" id="PF21445">
    <property type="entry name" value="ADDB_N"/>
    <property type="match status" value="1"/>
</dbReference>
<reference evidence="13" key="2">
    <citation type="journal article" date="2021" name="PeerJ">
        <title>Extensive microbial diversity within the chicken gut microbiome revealed by metagenomics and culture.</title>
        <authorList>
            <person name="Gilroy R."/>
            <person name="Ravi A."/>
            <person name="Getino M."/>
            <person name="Pursley I."/>
            <person name="Horton D.L."/>
            <person name="Alikhan N.F."/>
            <person name="Baker D."/>
            <person name="Gharbi K."/>
            <person name="Hall N."/>
            <person name="Watson M."/>
            <person name="Adriaenssens E.M."/>
            <person name="Foster-Nyarko E."/>
            <person name="Jarju S."/>
            <person name="Secka A."/>
            <person name="Antonio M."/>
            <person name="Oren A."/>
            <person name="Chaudhuri R.R."/>
            <person name="La Ragione R."/>
            <person name="Hildebrand F."/>
            <person name="Pallen M.J."/>
        </authorList>
    </citation>
    <scope>NUCLEOTIDE SEQUENCE</scope>
    <source>
        <strain evidence="13">18911</strain>
    </source>
</reference>
<evidence type="ECO:0000256" key="9">
    <source>
        <dbReference type="ARBA" id="ARBA00023204"/>
    </source>
</evidence>
<dbReference type="GO" id="GO:0004527">
    <property type="term" value="F:exonuclease activity"/>
    <property type="evidence" value="ECO:0007669"/>
    <property type="project" value="UniProtKB-KW"/>
</dbReference>
<dbReference type="Proteomes" id="UP000824094">
    <property type="component" value="Unassembled WGS sequence"/>
</dbReference>
<evidence type="ECO:0000256" key="5">
    <source>
        <dbReference type="ARBA" id="ARBA00022806"/>
    </source>
</evidence>
<keyword evidence="8" id="KW-0238">DNA-binding</keyword>
<dbReference type="Gene3D" id="3.40.50.300">
    <property type="entry name" value="P-loop containing nucleotide triphosphate hydrolases"/>
    <property type="match status" value="3"/>
</dbReference>
<evidence type="ECO:0000256" key="8">
    <source>
        <dbReference type="ARBA" id="ARBA00023125"/>
    </source>
</evidence>
<dbReference type="GO" id="GO:0004386">
    <property type="term" value="F:helicase activity"/>
    <property type="evidence" value="ECO:0007669"/>
    <property type="project" value="UniProtKB-KW"/>
</dbReference>
<keyword evidence="4" id="KW-0378">Hydrolase</keyword>
<dbReference type="InterPro" id="IPR038726">
    <property type="entry name" value="PDDEXK_AddAB-type"/>
</dbReference>
<organism evidence="13 14">
    <name type="scientific">Candidatus Stercoripulliclostridium merdigallinarum</name>
    <dbReference type="NCBI Taxonomy" id="2840951"/>
    <lineage>
        <taxon>Bacteria</taxon>
        <taxon>Bacillati</taxon>
        <taxon>Bacillota</taxon>
        <taxon>Clostridia</taxon>
        <taxon>Eubacteriales</taxon>
        <taxon>Candidatus Stercoripulliclostridium</taxon>
    </lineage>
</organism>
<dbReference type="SUPFAM" id="SSF52540">
    <property type="entry name" value="P-loop containing nucleoside triphosphate hydrolases"/>
    <property type="match status" value="1"/>
</dbReference>
<feature type="domain" description="PD-(D/E)XK endonuclease-like" evidence="11">
    <location>
        <begin position="711"/>
        <end position="933"/>
    </location>
</feature>
<dbReference type="PANTHER" id="PTHR30591">
    <property type="entry name" value="RECBCD ENZYME SUBUNIT RECC"/>
    <property type="match status" value="1"/>
</dbReference>
<protein>
    <submittedName>
        <fullName evidence="13">PD-(D/E)XK nuclease family protein</fullName>
    </submittedName>
</protein>
<dbReference type="EMBL" id="DVNF01000144">
    <property type="protein sequence ID" value="HIU60701.1"/>
    <property type="molecule type" value="Genomic_DNA"/>
</dbReference>
<dbReference type="PANTHER" id="PTHR30591:SF1">
    <property type="entry name" value="RECBCD ENZYME SUBUNIT RECC"/>
    <property type="match status" value="1"/>
</dbReference>
<evidence type="ECO:0000256" key="4">
    <source>
        <dbReference type="ARBA" id="ARBA00022801"/>
    </source>
</evidence>
<evidence type="ECO:0000256" key="10">
    <source>
        <dbReference type="SAM" id="MobiDB-lite"/>
    </source>
</evidence>
<evidence type="ECO:0000259" key="11">
    <source>
        <dbReference type="Pfam" id="PF12705"/>
    </source>
</evidence>
<evidence type="ECO:0000256" key="3">
    <source>
        <dbReference type="ARBA" id="ARBA00022763"/>
    </source>
</evidence>
<evidence type="ECO:0000259" key="12">
    <source>
        <dbReference type="Pfam" id="PF21445"/>
    </source>
</evidence>
<dbReference type="SUPFAM" id="SSF52980">
    <property type="entry name" value="Restriction endonuclease-like"/>
    <property type="match status" value="1"/>
</dbReference>
<dbReference type="Gene3D" id="3.90.320.10">
    <property type="match status" value="1"/>
</dbReference>
<dbReference type="GO" id="GO:0005524">
    <property type="term" value="F:ATP binding"/>
    <property type="evidence" value="ECO:0007669"/>
    <property type="project" value="UniProtKB-KW"/>
</dbReference>
<accession>A0A9D1MI53</accession>
<dbReference type="InterPro" id="IPR027417">
    <property type="entry name" value="P-loop_NTPase"/>
</dbReference>
<feature type="domain" description="ATP-dependent helicase/deoxyribonuclease subunit B N-terminal" evidence="12">
    <location>
        <begin position="13"/>
        <end position="213"/>
    </location>
</feature>
<dbReference type="GO" id="GO:0003677">
    <property type="term" value="F:DNA binding"/>
    <property type="evidence" value="ECO:0007669"/>
    <property type="project" value="UniProtKB-KW"/>
</dbReference>
<evidence type="ECO:0000313" key="13">
    <source>
        <dbReference type="EMBL" id="HIU60701.1"/>
    </source>
</evidence>
<dbReference type="AlphaFoldDB" id="A0A9D1MI53"/>
<keyword evidence="6" id="KW-0269">Exonuclease</keyword>
<keyword evidence="9" id="KW-0234">DNA repair</keyword>
<dbReference type="InterPro" id="IPR049035">
    <property type="entry name" value="ADDB_N"/>
</dbReference>
<dbReference type="GO" id="GO:0006310">
    <property type="term" value="P:DNA recombination"/>
    <property type="evidence" value="ECO:0007669"/>
    <property type="project" value="TreeGrafter"/>
</dbReference>
<dbReference type="InterPro" id="IPR011604">
    <property type="entry name" value="PDDEXK-like_dom_sf"/>
</dbReference>